<dbReference type="InterPro" id="IPR004147">
    <property type="entry name" value="ABC1_dom"/>
</dbReference>
<dbReference type="CDD" id="cd13970">
    <property type="entry name" value="ABC1_ADCK3"/>
    <property type="match status" value="1"/>
</dbReference>
<dbReference type="InterPro" id="IPR034646">
    <property type="entry name" value="ADCK3_dom"/>
</dbReference>
<accession>A0ABZ2HIR6</accession>
<keyword evidence="3" id="KW-0547">Nucleotide-binding</keyword>
<evidence type="ECO:0000256" key="2">
    <source>
        <dbReference type="ARBA" id="ARBA00022679"/>
    </source>
</evidence>
<evidence type="ECO:0000256" key="3">
    <source>
        <dbReference type="ARBA" id="ARBA00022741"/>
    </source>
</evidence>
<dbReference type="EMBL" id="CP146069">
    <property type="protein sequence ID" value="WWR47635.1"/>
    <property type="molecule type" value="Genomic_DNA"/>
</dbReference>
<feature type="domain" description="ABC1 atypical kinase-like" evidence="5">
    <location>
        <begin position="101"/>
        <end position="337"/>
    </location>
</feature>
<protein>
    <submittedName>
        <fullName evidence="6">AarF/ABC1/UbiB kinase family protein</fullName>
        <ecNumber evidence="6">2.7.-.-</ecNumber>
    </submittedName>
</protein>
<proteinExistence type="inferred from homology"/>
<dbReference type="EC" id="2.7.-.-" evidence="6"/>
<dbReference type="InterPro" id="IPR051409">
    <property type="entry name" value="Atypical_kinase_ADCK"/>
</dbReference>
<dbReference type="PANTHER" id="PTHR43851:SF3">
    <property type="entry name" value="COENZYME Q8"/>
    <property type="match status" value="1"/>
</dbReference>
<dbReference type="SUPFAM" id="SSF56112">
    <property type="entry name" value="Protein kinase-like (PK-like)"/>
    <property type="match status" value="1"/>
</dbReference>
<dbReference type="Proteomes" id="UP001364156">
    <property type="component" value="Chromosome"/>
</dbReference>
<organism evidence="6 7">
    <name type="scientific">Roseovarius phycicola</name>
    <dbReference type="NCBI Taxonomy" id="3080976"/>
    <lineage>
        <taxon>Bacteria</taxon>
        <taxon>Pseudomonadati</taxon>
        <taxon>Pseudomonadota</taxon>
        <taxon>Alphaproteobacteria</taxon>
        <taxon>Rhodobacterales</taxon>
        <taxon>Roseobacteraceae</taxon>
        <taxon>Roseovarius</taxon>
    </lineage>
</organism>
<keyword evidence="4" id="KW-0067">ATP-binding</keyword>
<evidence type="ECO:0000256" key="4">
    <source>
        <dbReference type="ARBA" id="ARBA00022840"/>
    </source>
</evidence>
<gene>
    <name evidence="6" type="ORF">RZ517_05545</name>
</gene>
<dbReference type="RefSeq" id="WP_338550466.1">
    <property type="nucleotide sequence ID" value="NZ_CP146069.1"/>
</dbReference>
<reference evidence="6 7" key="1">
    <citation type="submission" date="2023-10" db="EMBL/GenBank/DDBJ databases">
        <title>Roseovarius strain S88 nov., isolated from a marine algae.</title>
        <authorList>
            <person name="Lee M.W."/>
            <person name="Lee J.K."/>
            <person name="Kim J.M."/>
            <person name="Choi D.G."/>
            <person name="Baek J.H."/>
            <person name="Bayburt H."/>
            <person name="Jung J.J."/>
            <person name="Han D.M."/>
            <person name="Jeon C.O."/>
        </authorList>
    </citation>
    <scope>NUCLEOTIDE SEQUENCE [LARGE SCALE GENOMIC DNA]</scope>
    <source>
        <strain evidence="6 7">S88</strain>
    </source>
</reference>
<keyword evidence="6" id="KW-0418">Kinase</keyword>
<evidence type="ECO:0000256" key="1">
    <source>
        <dbReference type="ARBA" id="ARBA00009670"/>
    </source>
</evidence>
<dbReference type="Pfam" id="PF03109">
    <property type="entry name" value="ABC1"/>
    <property type="match status" value="1"/>
</dbReference>
<sequence length="442" mass="48651">MTKMSPEQRGIAIPIGRFNRLARLGGVTTAVAGNVAAKGGFELLRGRKPRISDLLLTPGNVSRIAEQLARMRGAAMKAGQLLSMETADMLPPELAQIMGRLRGEAHFMPPSQLKKVLTANWGPDFLKTFKRFDVHPIAAASIGQVHRAQTKDGRDLAIKVQYPGVRDSIDSDMRNLGMILRASGMLPKGFDLDRLLADGTEQLREETDYSREAEALERFAVHLQDHTVFKLPSVHKDLSTKDILVMDYLEGEAIEELESTGQAVRDRVSTELISLTLREAFELRDMQTDPNFANYRYAPGTGQIILLDFGATRQFSRALSADYLALFQAAVASDNEAAFAKMVEIGLVGADMSASDRAHILRLFDIAAEPLRAGGVLDFGTCGLLVHLRREGLVLAEEQVSIHAPPTDTLLFQRKVLGCYLLAERLRARVDLTPLIARYCAA</sequence>
<name>A0ABZ2HIR6_9RHOB</name>
<evidence type="ECO:0000313" key="7">
    <source>
        <dbReference type="Proteomes" id="UP001364156"/>
    </source>
</evidence>
<comment type="similarity">
    <text evidence="1">Belongs to the protein kinase superfamily. ADCK protein kinase family.</text>
</comment>
<dbReference type="GO" id="GO:0016301">
    <property type="term" value="F:kinase activity"/>
    <property type="evidence" value="ECO:0007669"/>
    <property type="project" value="UniProtKB-KW"/>
</dbReference>
<evidence type="ECO:0000313" key="6">
    <source>
        <dbReference type="EMBL" id="WWR47635.1"/>
    </source>
</evidence>
<dbReference type="PANTHER" id="PTHR43851">
    <property type="match status" value="1"/>
</dbReference>
<keyword evidence="2 6" id="KW-0808">Transferase</keyword>
<keyword evidence="7" id="KW-1185">Reference proteome</keyword>
<dbReference type="InterPro" id="IPR011009">
    <property type="entry name" value="Kinase-like_dom_sf"/>
</dbReference>
<evidence type="ECO:0000259" key="5">
    <source>
        <dbReference type="Pfam" id="PF03109"/>
    </source>
</evidence>